<evidence type="ECO:0000256" key="1">
    <source>
        <dbReference type="SAM" id="MobiDB-lite"/>
    </source>
</evidence>
<evidence type="ECO:0000313" key="3">
    <source>
        <dbReference type="Proteomes" id="UP000076532"/>
    </source>
</evidence>
<evidence type="ECO:0000313" key="2">
    <source>
        <dbReference type="EMBL" id="KZP17475.1"/>
    </source>
</evidence>
<feature type="compositionally biased region" description="Low complexity" evidence="1">
    <location>
        <begin position="45"/>
        <end position="55"/>
    </location>
</feature>
<organism evidence="2 3">
    <name type="scientific">Athelia psychrophila</name>
    <dbReference type="NCBI Taxonomy" id="1759441"/>
    <lineage>
        <taxon>Eukaryota</taxon>
        <taxon>Fungi</taxon>
        <taxon>Dikarya</taxon>
        <taxon>Basidiomycota</taxon>
        <taxon>Agaricomycotina</taxon>
        <taxon>Agaricomycetes</taxon>
        <taxon>Agaricomycetidae</taxon>
        <taxon>Atheliales</taxon>
        <taxon>Atheliaceae</taxon>
        <taxon>Athelia</taxon>
    </lineage>
</organism>
<dbReference type="AlphaFoldDB" id="A0A166G4V1"/>
<name>A0A166G4V1_9AGAM</name>
<accession>A0A166G4V1</accession>
<proteinExistence type="predicted"/>
<keyword evidence="3" id="KW-1185">Reference proteome</keyword>
<feature type="region of interest" description="Disordered" evidence="1">
    <location>
        <begin position="1"/>
        <end position="65"/>
    </location>
</feature>
<sequence>MIAIGPCSAPIHNSQQHAVPDHTRTSTHLPSASLSPRMAQPPHSPSSSPSTAQSYPPSPPCRSAKTAGYSSTVFLVGGAATCVLLFGSVRLNAPEETPIEDWACLS</sequence>
<protein>
    <submittedName>
        <fullName evidence="2">Uncharacterized protein</fullName>
    </submittedName>
</protein>
<dbReference type="Proteomes" id="UP000076532">
    <property type="component" value="Unassembled WGS sequence"/>
</dbReference>
<dbReference type="EMBL" id="KV417582">
    <property type="protein sequence ID" value="KZP17475.1"/>
    <property type="molecule type" value="Genomic_DNA"/>
</dbReference>
<gene>
    <name evidence="2" type="ORF">FIBSPDRAFT_957102</name>
</gene>
<reference evidence="2 3" key="1">
    <citation type="journal article" date="2016" name="Mol. Biol. Evol.">
        <title>Comparative Genomics of Early-Diverging Mushroom-Forming Fungi Provides Insights into the Origins of Lignocellulose Decay Capabilities.</title>
        <authorList>
            <person name="Nagy L.G."/>
            <person name="Riley R."/>
            <person name="Tritt A."/>
            <person name="Adam C."/>
            <person name="Daum C."/>
            <person name="Floudas D."/>
            <person name="Sun H."/>
            <person name="Yadav J.S."/>
            <person name="Pangilinan J."/>
            <person name="Larsson K.H."/>
            <person name="Matsuura K."/>
            <person name="Barry K."/>
            <person name="Labutti K."/>
            <person name="Kuo R."/>
            <person name="Ohm R.A."/>
            <person name="Bhattacharya S.S."/>
            <person name="Shirouzu T."/>
            <person name="Yoshinaga Y."/>
            <person name="Martin F.M."/>
            <person name="Grigoriev I.V."/>
            <person name="Hibbett D.S."/>
        </authorList>
    </citation>
    <scope>NUCLEOTIDE SEQUENCE [LARGE SCALE GENOMIC DNA]</scope>
    <source>
        <strain evidence="2 3">CBS 109695</strain>
    </source>
</reference>